<reference evidence="7" key="1">
    <citation type="submission" date="2013-09" db="EMBL/GenBank/DDBJ databases">
        <title>Corchorus olitorius genome sequencing.</title>
        <authorList>
            <person name="Alam M."/>
            <person name="Haque M.S."/>
            <person name="Islam M.S."/>
            <person name="Emdad E.M."/>
            <person name="Islam M.M."/>
            <person name="Ahmed B."/>
            <person name="Halim A."/>
            <person name="Hossen Q.M.M."/>
            <person name="Hossain M.Z."/>
            <person name="Ahmed R."/>
            <person name="Khan M.M."/>
            <person name="Islam R."/>
            <person name="Rashid M.M."/>
            <person name="Khan S.A."/>
            <person name="Rahman M.S."/>
            <person name="Alam M."/>
            <person name="Yahiya A.S."/>
            <person name="Khan M.S."/>
            <person name="Azam M.S."/>
            <person name="Haque T."/>
            <person name="Lashkar M.Z.H."/>
            <person name="Akhand A.I."/>
            <person name="Morshed G."/>
            <person name="Roy S."/>
            <person name="Uddin K.S."/>
            <person name="Rabeya T."/>
            <person name="Hossain A.S."/>
            <person name="Chowdhury A."/>
            <person name="Snigdha A.R."/>
            <person name="Mortoza M.S."/>
            <person name="Matin S.A."/>
            <person name="Hoque S.M.E."/>
            <person name="Islam M.K."/>
            <person name="Roy D.K."/>
            <person name="Haider R."/>
            <person name="Moosa M.M."/>
            <person name="Elias S.M."/>
            <person name="Hasan A.M."/>
            <person name="Jahan S."/>
            <person name="Shafiuddin M."/>
            <person name="Mahmood N."/>
            <person name="Shommy N.S."/>
        </authorList>
    </citation>
    <scope>NUCLEOTIDE SEQUENCE [LARGE SCALE GENOMIC DNA]</scope>
    <source>
        <strain evidence="7">cv. O-4</strain>
    </source>
</reference>
<keyword evidence="4" id="KW-0325">Glycoprotein</keyword>
<sequence length="383" mass="42386">MEIVKLSLVVVLFFIVLSVQSGEVKGIPPCNFKAVYVFGDSNSDTGGGSAAFYPAGPPSGETFFGRPVGRGSDGRLIIDFIAEHLGLPHLSPYLDSVGTSFRHGANFAIGGSTIRNQNESMSLNGVSPFSLDIQMIQFNNFKARTGYLYNQVKGHSQRRNLPRPQDFSNALYILDIGQNDIAAGFRMKNDSAFHAAIPDIVEQLAKAVYNLHDQGARMFWIHNTGPIGCLPVTLHYHLKPEELDSHGCLKSQNDFANEFNKQLKERVIKLRAEFPDAILTYVDMYAAKYELIGNAKQEGFFDAADICCGFHEDDIHVYCGNKLKFNGTEIYAGTCEDPSKYISWDGVHYTEAANHWVANHIISGSFSDPPMPIKHACHKPSLE</sequence>
<keyword evidence="3" id="KW-0378">Hydrolase</keyword>
<comment type="caution">
    <text evidence="6">The sequence shown here is derived from an EMBL/GenBank/DDBJ whole genome shotgun (WGS) entry which is preliminary data.</text>
</comment>
<evidence type="ECO:0000256" key="5">
    <source>
        <dbReference type="SAM" id="SignalP"/>
    </source>
</evidence>
<evidence type="ECO:0000256" key="3">
    <source>
        <dbReference type="ARBA" id="ARBA00022801"/>
    </source>
</evidence>
<evidence type="ECO:0000313" key="6">
    <source>
        <dbReference type="EMBL" id="OMO69256.1"/>
    </source>
</evidence>
<dbReference type="InterPro" id="IPR001087">
    <property type="entry name" value="GDSL"/>
</dbReference>
<dbReference type="OrthoDB" id="1600564at2759"/>
<proteinExistence type="inferred from homology"/>
<evidence type="ECO:0000256" key="2">
    <source>
        <dbReference type="ARBA" id="ARBA00022729"/>
    </source>
</evidence>
<accession>A0A1R3HFW3</accession>
<feature type="signal peptide" evidence="5">
    <location>
        <begin position="1"/>
        <end position="21"/>
    </location>
</feature>
<evidence type="ECO:0000256" key="1">
    <source>
        <dbReference type="ARBA" id="ARBA00008668"/>
    </source>
</evidence>
<dbReference type="InterPro" id="IPR036514">
    <property type="entry name" value="SGNH_hydro_sf"/>
</dbReference>
<dbReference type="EMBL" id="AWUE01020254">
    <property type="protein sequence ID" value="OMO69256.1"/>
    <property type="molecule type" value="Genomic_DNA"/>
</dbReference>
<dbReference type="PANTHER" id="PTHR22835:SF546">
    <property type="entry name" value="GDSL-LIKE LIPASE_ACYLHYDROLASE"/>
    <property type="match status" value="1"/>
</dbReference>
<dbReference type="Gene3D" id="3.40.50.1110">
    <property type="entry name" value="SGNH hydrolase"/>
    <property type="match status" value="1"/>
</dbReference>
<dbReference type="AlphaFoldDB" id="A0A1R3HFW3"/>
<keyword evidence="2 5" id="KW-0732">Signal</keyword>
<evidence type="ECO:0000256" key="4">
    <source>
        <dbReference type="ARBA" id="ARBA00023180"/>
    </source>
</evidence>
<dbReference type="GO" id="GO:0016788">
    <property type="term" value="F:hydrolase activity, acting on ester bonds"/>
    <property type="evidence" value="ECO:0007669"/>
    <property type="project" value="InterPro"/>
</dbReference>
<gene>
    <name evidence="6" type="ORF">COLO4_29179</name>
</gene>
<name>A0A1R3HFW3_9ROSI</name>
<dbReference type="Pfam" id="PF00657">
    <property type="entry name" value="Lipase_GDSL"/>
    <property type="match status" value="1"/>
</dbReference>
<comment type="similarity">
    <text evidence="1">Belongs to the 'GDSL' lipolytic enzyme family.</text>
</comment>
<dbReference type="InterPro" id="IPR035669">
    <property type="entry name" value="SGNH_plant_lipase-like"/>
</dbReference>
<protein>
    <submittedName>
        <fullName evidence="6">Lipase, GDSL</fullName>
    </submittedName>
</protein>
<evidence type="ECO:0000313" key="7">
    <source>
        <dbReference type="Proteomes" id="UP000187203"/>
    </source>
</evidence>
<dbReference type="CDD" id="cd01837">
    <property type="entry name" value="SGNH_plant_lipase_like"/>
    <property type="match status" value="1"/>
</dbReference>
<feature type="chain" id="PRO_5012932673" evidence="5">
    <location>
        <begin position="22"/>
        <end position="383"/>
    </location>
</feature>
<dbReference type="PANTHER" id="PTHR22835">
    <property type="entry name" value="ZINC FINGER FYVE DOMAIN CONTAINING PROTEIN"/>
    <property type="match status" value="1"/>
</dbReference>
<dbReference type="SUPFAM" id="SSF52266">
    <property type="entry name" value="SGNH hydrolase"/>
    <property type="match status" value="1"/>
</dbReference>
<organism evidence="6 7">
    <name type="scientific">Corchorus olitorius</name>
    <dbReference type="NCBI Taxonomy" id="93759"/>
    <lineage>
        <taxon>Eukaryota</taxon>
        <taxon>Viridiplantae</taxon>
        <taxon>Streptophyta</taxon>
        <taxon>Embryophyta</taxon>
        <taxon>Tracheophyta</taxon>
        <taxon>Spermatophyta</taxon>
        <taxon>Magnoliopsida</taxon>
        <taxon>eudicotyledons</taxon>
        <taxon>Gunneridae</taxon>
        <taxon>Pentapetalae</taxon>
        <taxon>rosids</taxon>
        <taxon>malvids</taxon>
        <taxon>Malvales</taxon>
        <taxon>Malvaceae</taxon>
        <taxon>Grewioideae</taxon>
        <taxon>Apeibeae</taxon>
        <taxon>Corchorus</taxon>
    </lineage>
</organism>
<keyword evidence="7" id="KW-1185">Reference proteome</keyword>
<dbReference type="Proteomes" id="UP000187203">
    <property type="component" value="Unassembled WGS sequence"/>
</dbReference>